<dbReference type="InterPro" id="IPR000330">
    <property type="entry name" value="SNF2_N"/>
</dbReference>
<dbReference type="CDD" id="cd10311">
    <property type="entry name" value="PLDc_N_DEXD_c"/>
    <property type="match status" value="1"/>
</dbReference>
<feature type="coiled-coil region" evidence="2">
    <location>
        <begin position="870"/>
        <end position="897"/>
    </location>
</feature>
<accession>A0AAW7Q6Q4</accession>
<feature type="domain" description="Helicase ATP-binding" evidence="3">
    <location>
        <begin position="261"/>
        <end position="421"/>
    </location>
</feature>
<keyword evidence="2" id="KW-0175">Coiled coil</keyword>
<dbReference type="Pfam" id="PF00271">
    <property type="entry name" value="Helicase_C"/>
    <property type="match status" value="1"/>
</dbReference>
<dbReference type="PROSITE" id="PS51194">
    <property type="entry name" value="HELICASE_CTER"/>
    <property type="match status" value="1"/>
</dbReference>
<dbReference type="InterPro" id="IPR014001">
    <property type="entry name" value="Helicase_ATP-bd"/>
</dbReference>
<gene>
    <name evidence="5" type="ORF">PJV88_09285</name>
</gene>
<dbReference type="SMART" id="SM00487">
    <property type="entry name" value="DEXDc"/>
    <property type="match status" value="1"/>
</dbReference>
<feature type="domain" description="Helicase C-terminal" evidence="4">
    <location>
        <begin position="688"/>
        <end position="870"/>
    </location>
</feature>
<dbReference type="PANTHER" id="PTHR45766">
    <property type="entry name" value="DNA ANNEALING HELICASE AND ENDONUCLEASE ZRANB3 FAMILY MEMBER"/>
    <property type="match status" value="1"/>
</dbReference>
<dbReference type="GO" id="GO:0005524">
    <property type="term" value="F:ATP binding"/>
    <property type="evidence" value="ECO:0007669"/>
    <property type="project" value="InterPro"/>
</dbReference>
<dbReference type="EMBL" id="JAQJJC010000014">
    <property type="protein sequence ID" value="MDN5114819.1"/>
    <property type="molecule type" value="Genomic_DNA"/>
</dbReference>
<dbReference type="Pfam" id="PF00176">
    <property type="entry name" value="SNF2-rel_dom"/>
    <property type="match status" value="1"/>
</dbReference>
<dbReference type="InterPro" id="IPR027417">
    <property type="entry name" value="P-loop_NTPase"/>
</dbReference>
<dbReference type="InterPro" id="IPR001650">
    <property type="entry name" value="Helicase_C-like"/>
</dbReference>
<dbReference type="CDD" id="cd18793">
    <property type="entry name" value="SF2_C_SNF"/>
    <property type="match status" value="1"/>
</dbReference>
<reference evidence="5" key="2">
    <citation type="submission" date="2023-01" db="EMBL/GenBank/DDBJ databases">
        <authorList>
            <person name="Uljanovas D."/>
        </authorList>
    </citation>
    <scope>NUCLEOTIDE SEQUENCE</scope>
    <source>
        <strain evidence="5">W48</strain>
    </source>
</reference>
<evidence type="ECO:0000313" key="5">
    <source>
        <dbReference type="EMBL" id="MDN5114819.1"/>
    </source>
</evidence>
<evidence type="ECO:0000259" key="4">
    <source>
        <dbReference type="PROSITE" id="PS51194"/>
    </source>
</evidence>
<sequence>MIKTFDNKIRIVGDDLKKSIHQSTKLSIATSIFSIYGFESLKKELLNINELRFIFTDPTFIKTDQNKKDIKFFEISSLHRQRSISGSDFEINLKNELKGRRIAKECRKWCEEKVTFKTNKSNGFIQPMLMIDNNESKSTYLNLNEFSSAGFGYKKDNTLLGAITKMEDNLITQSFLTNFDTIWNDKEILKDITDEVISYIDNLYKENAPEFIYYLVLHHIFNEFLEDLTEDELANEKTGFKNSIIWNKLYDFQKDAVLGLINKLEKFNGCILADSVGLGKTFSALGVIKYYQERNKSILVLCPKKLGDNWKTFLNNYDDNPLLKDRFNYDVLYHTDILRDKGFSNGIDLSRVNWSNYDLIVIDESHNFRNNDARKKKTTRYQKLLNIIKTGVRTKLLMLSATPVNNRFTDLKNQIALAYEGQTSFVDTKLNISTSIDAVLRKAQKTFNDWSNLATDQRTTQNLLKELNKNYDFFKLLDSITMARSRKHIEKYYNMNSIGKFPTRLKPKPIHTNLTNLTGIMSIEDIYKKLSSFNMSVYSPFSYIFNSRLEFYSELYDTEVGNNSTLKQSNREESLKKLMRVNFLKRLESSVDSFRITLNNFSSNIKNILEKITDFEKNGSGLVDEYNANLEDTDEDWLDEEFSIGEKVQINLADMDTKSWKVDLEKDLKIAQNILFDMNKILPNEDTKLNRLKEEIKNKLSNPINDGNKKIIIFTAFADTANYLYTQLKDFNLSLGLQSGKITGSGTNQTTLDIDKQFNSILSHFSPISKNLNLKNSTQQIDILIATDCISEGQNLQDCDTLINYDIHWNPVRIIQRFGRVDRIGSKNEYIQLINFWPNMSLDEYINLKTRVETRMYMVDTTATGEDNVLTNESTDMDFRKQQLQKLQNEVVDIEDMDNSISITDLGLNDFRMDLLNYIDKKGDIANVSNGIHTVCKKDISKNIDNGVIFILKNINQNVNIDNINQLHPFYLVHIDKEGKIISNHLNVKNILDTIRYLCKEKEEPIKEVYELFNEETKDGKDMSKYSYLLSEAISSIIDTKDESALDSLLNGGGASSLFTDNVKGLDDFELIAFIVIR</sequence>
<dbReference type="PROSITE" id="PS51192">
    <property type="entry name" value="HELICASE_ATP_BIND_1"/>
    <property type="match status" value="1"/>
</dbReference>
<dbReference type="RefSeq" id="WP_301343197.1">
    <property type="nucleotide sequence ID" value="NZ_JAQJJC010000014.1"/>
</dbReference>
<dbReference type="Gene3D" id="3.40.50.10810">
    <property type="entry name" value="Tandem AAA-ATPase domain"/>
    <property type="match status" value="1"/>
</dbReference>
<dbReference type="Proteomes" id="UP001170713">
    <property type="component" value="Unassembled WGS sequence"/>
</dbReference>
<dbReference type="GO" id="GO:0016787">
    <property type="term" value="F:hydrolase activity"/>
    <property type="evidence" value="ECO:0007669"/>
    <property type="project" value="UniProtKB-KW"/>
</dbReference>
<evidence type="ECO:0000256" key="2">
    <source>
        <dbReference type="SAM" id="Coils"/>
    </source>
</evidence>
<dbReference type="GO" id="GO:0004386">
    <property type="term" value="F:helicase activity"/>
    <property type="evidence" value="ECO:0007669"/>
    <property type="project" value="UniProtKB-KW"/>
</dbReference>
<dbReference type="Gene3D" id="3.40.50.300">
    <property type="entry name" value="P-loop containing nucleotide triphosphate hydrolases"/>
    <property type="match status" value="1"/>
</dbReference>
<keyword evidence="5" id="KW-0547">Nucleotide-binding</keyword>
<dbReference type="SUPFAM" id="SSF52540">
    <property type="entry name" value="P-loop containing nucleoside triphosphate hydrolases"/>
    <property type="match status" value="2"/>
</dbReference>
<comment type="caution">
    <text evidence="5">The sequence shown here is derived from an EMBL/GenBank/DDBJ whole genome shotgun (WGS) entry which is preliminary data.</text>
</comment>
<evidence type="ECO:0000313" key="6">
    <source>
        <dbReference type="Proteomes" id="UP001170713"/>
    </source>
</evidence>
<dbReference type="InterPro" id="IPR038718">
    <property type="entry name" value="SNF2-like_sf"/>
</dbReference>
<keyword evidence="5" id="KW-0067">ATP-binding</keyword>
<dbReference type="SMART" id="SM00490">
    <property type="entry name" value="HELICc"/>
    <property type="match status" value="1"/>
</dbReference>
<keyword evidence="1" id="KW-0378">Hydrolase</keyword>
<proteinExistence type="predicted"/>
<dbReference type="GO" id="GO:0006281">
    <property type="term" value="P:DNA repair"/>
    <property type="evidence" value="ECO:0007669"/>
    <property type="project" value="TreeGrafter"/>
</dbReference>
<organism evidence="5 6">
    <name type="scientific">Aliarcobacter butzleri</name>
    <dbReference type="NCBI Taxonomy" id="28197"/>
    <lineage>
        <taxon>Bacteria</taxon>
        <taxon>Pseudomonadati</taxon>
        <taxon>Campylobacterota</taxon>
        <taxon>Epsilonproteobacteria</taxon>
        <taxon>Campylobacterales</taxon>
        <taxon>Arcobacteraceae</taxon>
        <taxon>Aliarcobacter</taxon>
    </lineage>
</organism>
<dbReference type="PANTHER" id="PTHR45766:SF6">
    <property type="entry name" value="SWI_SNF-RELATED MATRIX-ASSOCIATED ACTIN-DEPENDENT REGULATOR OF CHROMATIN SUBFAMILY A-LIKE PROTEIN 1"/>
    <property type="match status" value="1"/>
</dbReference>
<protein>
    <submittedName>
        <fullName evidence="5">Helicase-related protein</fullName>
    </submittedName>
</protein>
<dbReference type="GO" id="GO:0031297">
    <property type="term" value="P:replication fork processing"/>
    <property type="evidence" value="ECO:0007669"/>
    <property type="project" value="TreeGrafter"/>
</dbReference>
<dbReference type="AlphaFoldDB" id="A0AAW7Q6Q4"/>
<evidence type="ECO:0000259" key="3">
    <source>
        <dbReference type="PROSITE" id="PS51192"/>
    </source>
</evidence>
<keyword evidence="5" id="KW-0347">Helicase</keyword>
<dbReference type="InterPro" id="IPR049730">
    <property type="entry name" value="SNF2/RAD54-like_C"/>
</dbReference>
<reference evidence="5" key="1">
    <citation type="journal article" date="2023" name="Microorganisms">
        <title>Genomic Characterization of Arcobacter butzleri Strains Isolated from Various Sources in Lithuania.</title>
        <authorList>
            <person name="Uljanovas D."/>
            <person name="Golz G."/>
            <person name="Fleischmann S."/>
            <person name="Kudirkiene E."/>
            <person name="Kasetiene N."/>
            <person name="Grineviciene A."/>
            <person name="Tamuleviciene E."/>
            <person name="Aksomaitiene J."/>
            <person name="Alter T."/>
            <person name="Malakauskas M."/>
        </authorList>
    </citation>
    <scope>NUCLEOTIDE SEQUENCE</scope>
    <source>
        <strain evidence="5">W48</strain>
    </source>
</reference>
<evidence type="ECO:0000256" key="1">
    <source>
        <dbReference type="ARBA" id="ARBA00022801"/>
    </source>
</evidence>
<name>A0AAW7Q6Q4_9BACT</name>